<dbReference type="InterPro" id="IPR004167">
    <property type="entry name" value="PSBD"/>
</dbReference>
<dbReference type="EnsemblProtists" id="EOD19118">
    <property type="protein sequence ID" value="EOD19118"/>
    <property type="gene ID" value="EMIHUDRAFT_243293"/>
</dbReference>
<evidence type="ECO:0000256" key="5">
    <source>
        <dbReference type="ARBA" id="ARBA00022823"/>
    </source>
</evidence>
<dbReference type="Gene3D" id="4.10.320.10">
    <property type="entry name" value="E3-binding domain"/>
    <property type="match status" value="1"/>
</dbReference>
<keyword evidence="8" id="KW-0012">Acyltransferase</keyword>
<keyword evidence="4" id="KW-0808">Transferase</keyword>
<evidence type="ECO:0000256" key="2">
    <source>
        <dbReference type="ARBA" id="ARBA00004305"/>
    </source>
</evidence>
<name>A0A0D3J6I3_EMIH1</name>
<reference evidence="14" key="2">
    <citation type="submission" date="2024-10" db="UniProtKB">
        <authorList>
            <consortium name="EnsemblProtists"/>
        </authorList>
    </citation>
    <scope>IDENTIFICATION</scope>
</reference>
<keyword evidence="6" id="KW-0809">Transit peptide</keyword>
<dbReference type="HOGENOM" id="CLU_1582775_0_0_1"/>
<dbReference type="Proteomes" id="UP000013827">
    <property type="component" value="Unassembled WGS sequence"/>
</dbReference>
<dbReference type="CDD" id="cd06849">
    <property type="entry name" value="lipoyl_domain"/>
    <property type="match status" value="1"/>
</dbReference>
<dbReference type="PANTHER" id="PTHR43178">
    <property type="entry name" value="DIHYDROLIPOAMIDE ACETYLTRANSFERASE COMPONENT OF PYRUVATE DEHYDROGENASE COMPLEX"/>
    <property type="match status" value="1"/>
</dbReference>
<dbReference type="PROSITE" id="PS51826">
    <property type="entry name" value="PSBD"/>
    <property type="match status" value="1"/>
</dbReference>
<dbReference type="PANTHER" id="PTHR43178:SF5">
    <property type="entry name" value="LIPOAMIDE ACYLTRANSFERASE COMPONENT OF BRANCHED-CHAIN ALPHA-KETO ACID DEHYDROGENASE COMPLEX, MITOCHONDRIAL"/>
    <property type="match status" value="1"/>
</dbReference>
<dbReference type="SUPFAM" id="SSF51230">
    <property type="entry name" value="Single hybrid motif"/>
    <property type="match status" value="1"/>
</dbReference>
<proteinExistence type="inferred from homology"/>
<evidence type="ECO:0000256" key="11">
    <source>
        <dbReference type="ARBA" id="ARBA00042008"/>
    </source>
</evidence>
<keyword evidence="5" id="KW-0450">Lipoyl</keyword>
<dbReference type="GO" id="GO:0016407">
    <property type="term" value="F:acetyltransferase activity"/>
    <property type="evidence" value="ECO:0007669"/>
    <property type="project" value="TreeGrafter"/>
</dbReference>
<evidence type="ECO:0000313" key="14">
    <source>
        <dbReference type="EnsemblProtists" id="EOD19118"/>
    </source>
</evidence>
<accession>A0A0D3J6I3</accession>
<dbReference type="SUPFAM" id="SSF47005">
    <property type="entry name" value="Peripheral subunit-binding domain of 2-oxo acid dehydrogenase complex"/>
    <property type="match status" value="1"/>
</dbReference>
<dbReference type="GO" id="GO:0043754">
    <property type="term" value="F:dihydrolipoamide branched chain acyltransferase activity"/>
    <property type="evidence" value="ECO:0007669"/>
    <property type="project" value="UniProtKB-EC"/>
</dbReference>
<feature type="domain" description="Peripheral subunit-binding (PSBD)" evidence="13">
    <location>
        <begin position="127"/>
        <end position="164"/>
    </location>
</feature>
<dbReference type="Pfam" id="PF00364">
    <property type="entry name" value="Biotin_lipoyl"/>
    <property type="match status" value="1"/>
</dbReference>
<evidence type="ECO:0000256" key="9">
    <source>
        <dbReference type="ARBA" id="ARBA00038880"/>
    </source>
</evidence>
<dbReference type="PROSITE" id="PS50968">
    <property type="entry name" value="BIOTINYL_LIPOYL"/>
    <property type="match status" value="1"/>
</dbReference>
<dbReference type="RefSeq" id="XP_005771547.1">
    <property type="nucleotide sequence ID" value="XM_005771490.1"/>
</dbReference>
<evidence type="ECO:0000256" key="8">
    <source>
        <dbReference type="ARBA" id="ARBA00023315"/>
    </source>
</evidence>
<dbReference type="KEGG" id="ehx:EMIHUDRAFT_243293"/>
<organism evidence="14 15">
    <name type="scientific">Emiliania huxleyi (strain CCMP1516)</name>
    <dbReference type="NCBI Taxonomy" id="280463"/>
    <lineage>
        <taxon>Eukaryota</taxon>
        <taxon>Haptista</taxon>
        <taxon>Haptophyta</taxon>
        <taxon>Prymnesiophyceae</taxon>
        <taxon>Isochrysidales</taxon>
        <taxon>Noelaerhabdaceae</taxon>
        <taxon>Emiliania</taxon>
    </lineage>
</organism>
<dbReference type="InterPro" id="IPR050743">
    <property type="entry name" value="2-oxoacid_DH_E2_comp"/>
</dbReference>
<sequence length="169" mass="17763">MLRRLAARSAPLARASAVRAARPPHALRLAAAPLSRSFVSTAAAAAPSSAQPFMLADIGEGIAEVEVLQWFVKPGDTVDQFDRICEVQSDKATVEISSPYVGTIESLEYEVGSIAKVGTPLLHISVLSTPATRALAKRHKLDLGTVTPTGRGGRVTKQDVLLVLNGSAP</sequence>
<comment type="cofactor">
    <cofactor evidence="1">
        <name>(R)-lipoate</name>
        <dbReference type="ChEBI" id="CHEBI:83088"/>
    </cofactor>
</comment>
<dbReference type="InterPro" id="IPR000089">
    <property type="entry name" value="Biotin_lipoyl"/>
</dbReference>
<comment type="similarity">
    <text evidence="3">Belongs to the 2-oxoacid dehydrogenase family.</text>
</comment>
<keyword evidence="7" id="KW-0496">Mitochondrion</keyword>
<dbReference type="GeneID" id="17264663"/>
<dbReference type="eggNOG" id="KOG0558">
    <property type="taxonomic scope" value="Eukaryota"/>
</dbReference>
<dbReference type="EC" id="2.3.1.168" evidence="9"/>
<dbReference type="FunFam" id="2.40.50.100:FF:000013">
    <property type="entry name" value="Dihydrolipoamide acetyltransferase component of pyruvate dehydrogenase complex"/>
    <property type="match status" value="1"/>
</dbReference>
<dbReference type="PaxDb" id="2903-EOD19118"/>
<evidence type="ECO:0000259" key="13">
    <source>
        <dbReference type="PROSITE" id="PS51826"/>
    </source>
</evidence>
<evidence type="ECO:0000256" key="10">
    <source>
        <dbReference type="ARBA" id="ARBA00039275"/>
    </source>
</evidence>
<evidence type="ECO:0000313" key="15">
    <source>
        <dbReference type="Proteomes" id="UP000013827"/>
    </source>
</evidence>
<reference evidence="15" key="1">
    <citation type="journal article" date="2013" name="Nature">
        <title>Pan genome of the phytoplankton Emiliania underpins its global distribution.</title>
        <authorList>
            <person name="Read B.A."/>
            <person name="Kegel J."/>
            <person name="Klute M.J."/>
            <person name="Kuo A."/>
            <person name="Lefebvre S.C."/>
            <person name="Maumus F."/>
            <person name="Mayer C."/>
            <person name="Miller J."/>
            <person name="Monier A."/>
            <person name="Salamov A."/>
            <person name="Young J."/>
            <person name="Aguilar M."/>
            <person name="Claverie J.M."/>
            <person name="Frickenhaus S."/>
            <person name="Gonzalez K."/>
            <person name="Herman E.K."/>
            <person name="Lin Y.C."/>
            <person name="Napier J."/>
            <person name="Ogata H."/>
            <person name="Sarno A.F."/>
            <person name="Shmutz J."/>
            <person name="Schroeder D."/>
            <person name="de Vargas C."/>
            <person name="Verret F."/>
            <person name="von Dassow P."/>
            <person name="Valentin K."/>
            <person name="Van de Peer Y."/>
            <person name="Wheeler G."/>
            <person name="Dacks J.B."/>
            <person name="Delwiche C.F."/>
            <person name="Dyhrman S.T."/>
            <person name="Glockner G."/>
            <person name="John U."/>
            <person name="Richards T."/>
            <person name="Worden A.Z."/>
            <person name="Zhang X."/>
            <person name="Grigoriev I.V."/>
            <person name="Allen A.E."/>
            <person name="Bidle K."/>
            <person name="Borodovsky M."/>
            <person name="Bowler C."/>
            <person name="Brownlee C."/>
            <person name="Cock J.M."/>
            <person name="Elias M."/>
            <person name="Gladyshev V.N."/>
            <person name="Groth M."/>
            <person name="Guda C."/>
            <person name="Hadaegh A."/>
            <person name="Iglesias-Rodriguez M.D."/>
            <person name="Jenkins J."/>
            <person name="Jones B.M."/>
            <person name="Lawson T."/>
            <person name="Leese F."/>
            <person name="Lindquist E."/>
            <person name="Lobanov A."/>
            <person name="Lomsadze A."/>
            <person name="Malik S.B."/>
            <person name="Marsh M.E."/>
            <person name="Mackinder L."/>
            <person name="Mock T."/>
            <person name="Mueller-Roeber B."/>
            <person name="Pagarete A."/>
            <person name="Parker M."/>
            <person name="Probert I."/>
            <person name="Quesneville H."/>
            <person name="Raines C."/>
            <person name="Rensing S.A."/>
            <person name="Riano-Pachon D.M."/>
            <person name="Richier S."/>
            <person name="Rokitta S."/>
            <person name="Shiraiwa Y."/>
            <person name="Soanes D.M."/>
            <person name="van der Giezen M."/>
            <person name="Wahlund T.M."/>
            <person name="Williams B."/>
            <person name="Wilson W."/>
            <person name="Wolfe G."/>
            <person name="Wurch L.L."/>
        </authorList>
    </citation>
    <scope>NUCLEOTIDE SEQUENCE</scope>
</reference>
<dbReference type="PROSITE" id="PS00189">
    <property type="entry name" value="LIPOYL"/>
    <property type="match status" value="1"/>
</dbReference>
<dbReference type="AlphaFoldDB" id="A0A0D3J6I3"/>
<evidence type="ECO:0000256" key="1">
    <source>
        <dbReference type="ARBA" id="ARBA00001938"/>
    </source>
</evidence>
<dbReference type="InterPro" id="IPR003016">
    <property type="entry name" value="2-oxoA_DH_lipoyl-BS"/>
</dbReference>
<dbReference type="Pfam" id="PF02817">
    <property type="entry name" value="E3_binding"/>
    <property type="match status" value="1"/>
</dbReference>
<dbReference type="InterPro" id="IPR036625">
    <property type="entry name" value="E3-bd_dom_sf"/>
</dbReference>
<dbReference type="InterPro" id="IPR011053">
    <property type="entry name" value="Single_hybrid_motif"/>
</dbReference>
<evidence type="ECO:0000256" key="7">
    <source>
        <dbReference type="ARBA" id="ARBA00023128"/>
    </source>
</evidence>
<dbReference type="STRING" id="2903.R1C8Z5"/>
<dbReference type="GO" id="GO:0005759">
    <property type="term" value="C:mitochondrial matrix"/>
    <property type="evidence" value="ECO:0007669"/>
    <property type="project" value="UniProtKB-SubCell"/>
</dbReference>
<evidence type="ECO:0000256" key="3">
    <source>
        <dbReference type="ARBA" id="ARBA00007317"/>
    </source>
</evidence>
<protein>
    <recommendedName>
        <fullName evidence="10">Lipoamide acyltransferase component of branched-chain alpha-keto acid dehydrogenase complex, mitochondrial</fullName>
        <ecNumber evidence="9">2.3.1.168</ecNumber>
    </recommendedName>
    <alternativeName>
        <fullName evidence="11">Branched-chain alpha-keto acid dehydrogenase complex component E2</fullName>
    </alternativeName>
</protein>
<evidence type="ECO:0000256" key="4">
    <source>
        <dbReference type="ARBA" id="ARBA00022679"/>
    </source>
</evidence>
<evidence type="ECO:0000256" key="6">
    <source>
        <dbReference type="ARBA" id="ARBA00022946"/>
    </source>
</evidence>
<feature type="domain" description="Lipoyl-binding" evidence="12">
    <location>
        <begin position="49"/>
        <end position="125"/>
    </location>
</feature>
<evidence type="ECO:0000259" key="12">
    <source>
        <dbReference type="PROSITE" id="PS50968"/>
    </source>
</evidence>
<comment type="subcellular location">
    <subcellularLocation>
        <location evidence="2">Mitochondrion matrix</location>
    </subcellularLocation>
</comment>
<keyword evidence="15" id="KW-1185">Reference proteome</keyword>
<dbReference type="GO" id="GO:0031405">
    <property type="term" value="F:lipoic acid binding"/>
    <property type="evidence" value="ECO:0007669"/>
    <property type="project" value="TreeGrafter"/>
</dbReference>
<dbReference type="Gene3D" id="2.40.50.100">
    <property type="match status" value="1"/>
</dbReference>